<comment type="similarity">
    <text evidence="1">Belongs to the outer membrane factor (OMF) (TC 1.B.17) family.</text>
</comment>
<feature type="region of interest" description="Disordered" evidence="3">
    <location>
        <begin position="76"/>
        <end position="100"/>
    </location>
</feature>
<organism evidence="5 6">
    <name type="scientific">Ramlibacter lithotrophicus</name>
    <dbReference type="NCBI Taxonomy" id="2606681"/>
    <lineage>
        <taxon>Bacteria</taxon>
        <taxon>Pseudomonadati</taxon>
        <taxon>Pseudomonadota</taxon>
        <taxon>Betaproteobacteria</taxon>
        <taxon>Burkholderiales</taxon>
        <taxon>Comamonadaceae</taxon>
        <taxon>Ramlibacter</taxon>
    </lineage>
</organism>
<evidence type="ECO:0000256" key="3">
    <source>
        <dbReference type="SAM" id="MobiDB-lite"/>
    </source>
</evidence>
<evidence type="ECO:0000256" key="1">
    <source>
        <dbReference type="ARBA" id="ARBA00007613"/>
    </source>
</evidence>
<comment type="caution">
    <text evidence="5">The sequence shown here is derived from an EMBL/GenBank/DDBJ whole genome shotgun (WGS) entry which is preliminary data.</text>
</comment>
<evidence type="ECO:0000313" key="6">
    <source>
        <dbReference type="Proteomes" id="UP000521868"/>
    </source>
</evidence>
<dbReference type="RefSeq" id="WP_168109755.1">
    <property type="nucleotide sequence ID" value="NZ_VTOX01000011.1"/>
</dbReference>
<dbReference type="EMBL" id="VTOX01000011">
    <property type="protein sequence ID" value="NKE68629.1"/>
    <property type="molecule type" value="Genomic_DNA"/>
</dbReference>
<proteinExistence type="inferred from homology"/>
<feature type="coiled-coil region" evidence="2">
    <location>
        <begin position="189"/>
        <end position="223"/>
    </location>
</feature>
<dbReference type="GO" id="GO:0015562">
    <property type="term" value="F:efflux transmembrane transporter activity"/>
    <property type="evidence" value="ECO:0007669"/>
    <property type="project" value="InterPro"/>
</dbReference>
<evidence type="ECO:0000313" key="5">
    <source>
        <dbReference type="EMBL" id="NKE68629.1"/>
    </source>
</evidence>
<dbReference type="PANTHER" id="PTHR30203:SF24">
    <property type="entry name" value="BLR4935 PROTEIN"/>
    <property type="match status" value="1"/>
</dbReference>
<evidence type="ECO:0000256" key="2">
    <source>
        <dbReference type="SAM" id="Coils"/>
    </source>
</evidence>
<feature type="chain" id="PRO_5031197214" evidence="4">
    <location>
        <begin position="22"/>
        <end position="434"/>
    </location>
</feature>
<name>A0A7X6DK84_9BURK</name>
<dbReference type="SUPFAM" id="SSF56954">
    <property type="entry name" value="Outer membrane efflux proteins (OEP)"/>
    <property type="match status" value="1"/>
</dbReference>
<dbReference type="Gene3D" id="1.20.1600.10">
    <property type="entry name" value="Outer membrane efflux proteins (OEP)"/>
    <property type="match status" value="1"/>
</dbReference>
<reference evidence="5 6" key="1">
    <citation type="journal article" date="2020" name="Nature">
        <title>Bacterial chemolithoautotrophy via manganese oxidation.</title>
        <authorList>
            <person name="Yu H."/>
            <person name="Leadbetter J.R."/>
        </authorList>
    </citation>
    <scope>NUCLEOTIDE SEQUENCE [LARGE SCALE GENOMIC DNA]</scope>
    <source>
        <strain evidence="5 6">RBP-1</strain>
    </source>
</reference>
<dbReference type="AlphaFoldDB" id="A0A7X6DK84"/>
<feature type="signal peptide" evidence="4">
    <location>
        <begin position="1"/>
        <end position="21"/>
    </location>
</feature>
<dbReference type="PANTHER" id="PTHR30203">
    <property type="entry name" value="OUTER MEMBRANE CATION EFFLUX PROTEIN"/>
    <property type="match status" value="1"/>
</dbReference>
<gene>
    <name evidence="5" type="ORF">RAMLITH_22670</name>
</gene>
<keyword evidence="2" id="KW-0175">Coiled coil</keyword>
<dbReference type="InterPro" id="IPR010131">
    <property type="entry name" value="MdtP/NodT-like"/>
</dbReference>
<dbReference type="InterPro" id="IPR003423">
    <property type="entry name" value="OMP_efflux"/>
</dbReference>
<protein>
    <submittedName>
        <fullName evidence="5">TolC family protein</fullName>
    </submittedName>
</protein>
<dbReference type="Proteomes" id="UP000521868">
    <property type="component" value="Unassembled WGS sequence"/>
</dbReference>
<dbReference type="Pfam" id="PF02321">
    <property type="entry name" value="OEP"/>
    <property type="match status" value="2"/>
</dbReference>
<keyword evidence="6" id="KW-1185">Reference proteome</keyword>
<evidence type="ECO:0000256" key="4">
    <source>
        <dbReference type="SAM" id="SignalP"/>
    </source>
</evidence>
<keyword evidence="4" id="KW-0732">Signal</keyword>
<accession>A0A7X6DK84</accession>
<sequence>MRYPLAALAMALAAVALQAQAQTTIPAPAAAATTPQLTLSEAIRLVESANPALRGRQAQLLAAEGLRQEAASPLFTNPQLTLEHTRRRPTGAASEGSSTEPLVGMAQPFELGGQQSKRRDAAAAVLESVRAEIEDARLQARAEATLRFNAVLVAQRKVQLEERALALFESSAQAVTRRREAGEDTRLDANVARIESERARNALAVAREQLLDARAELAAALQLPASQLPQIAGDASLSPDHVPVYSIDQLLAAVPSLSRLRALSAREAAARARLAVEQGNRLPDVTVGVSVGREGPAAARERVTTLSVSLPLPLFRRNQAAIGQALTDVNQAEIDRAVGVRDGEATVRRLWLRLGSQAERVQRLRQAMVPAALDNQQLASRSRKAGQIGLLDQLLVNRQALDAERELNEAVADFHNTRIELERAAGWSQEGHAR</sequence>